<protein>
    <submittedName>
        <fullName evidence="4">Gluconolactonase</fullName>
    </submittedName>
</protein>
<name>A0ABT1T427_9SPHI</name>
<dbReference type="Proteomes" id="UP001204376">
    <property type="component" value="Unassembled WGS sequence"/>
</dbReference>
<comment type="caution">
    <text evidence="4">The sequence shown here is derived from an EMBL/GenBank/DDBJ whole genome shotgun (WGS) entry which is preliminary data.</text>
</comment>
<dbReference type="SUPFAM" id="SSF101898">
    <property type="entry name" value="NHL repeat"/>
    <property type="match status" value="1"/>
</dbReference>
<feature type="chain" id="PRO_5046428318" evidence="3">
    <location>
        <begin position="20"/>
        <end position="361"/>
    </location>
</feature>
<dbReference type="PANTHER" id="PTHR10009:SF18">
    <property type="entry name" value="PROTEIN YELLOW-LIKE PROTEIN"/>
    <property type="match status" value="1"/>
</dbReference>
<dbReference type="InterPro" id="IPR011042">
    <property type="entry name" value="6-blade_b-propeller_TolB-like"/>
</dbReference>
<dbReference type="EMBL" id="JANHOH010000003">
    <property type="protein sequence ID" value="MCQ6959372.1"/>
    <property type="molecule type" value="Genomic_DNA"/>
</dbReference>
<evidence type="ECO:0000313" key="4">
    <source>
        <dbReference type="EMBL" id="MCQ6959372.1"/>
    </source>
</evidence>
<organism evidence="4 5">
    <name type="scientific">Mucilaginibacter aquariorum</name>
    <dbReference type="NCBI Taxonomy" id="2967225"/>
    <lineage>
        <taxon>Bacteria</taxon>
        <taxon>Pseudomonadati</taxon>
        <taxon>Bacteroidota</taxon>
        <taxon>Sphingobacteriia</taxon>
        <taxon>Sphingobacteriales</taxon>
        <taxon>Sphingobacteriaceae</taxon>
        <taxon>Mucilaginibacter</taxon>
    </lineage>
</organism>
<feature type="signal peptide" evidence="3">
    <location>
        <begin position="1"/>
        <end position="19"/>
    </location>
</feature>
<proteinExistence type="predicted"/>
<evidence type="ECO:0000256" key="2">
    <source>
        <dbReference type="ARBA" id="ARBA00022525"/>
    </source>
</evidence>
<evidence type="ECO:0000256" key="1">
    <source>
        <dbReference type="ARBA" id="ARBA00004613"/>
    </source>
</evidence>
<gene>
    <name evidence="4" type="ORF">NPE20_15455</name>
</gene>
<dbReference type="InterPro" id="IPR017996">
    <property type="entry name" value="MRJP/yellow-related"/>
</dbReference>
<accession>A0ABT1T427</accession>
<dbReference type="Pfam" id="PF03022">
    <property type="entry name" value="MRJP"/>
    <property type="match status" value="1"/>
</dbReference>
<comment type="subcellular location">
    <subcellularLocation>
        <location evidence="1">Secreted</location>
    </subcellularLocation>
</comment>
<dbReference type="PANTHER" id="PTHR10009">
    <property type="entry name" value="PROTEIN YELLOW-RELATED"/>
    <property type="match status" value="1"/>
</dbReference>
<keyword evidence="5" id="KW-1185">Reference proteome</keyword>
<dbReference type="RefSeq" id="WP_256539569.1">
    <property type="nucleotide sequence ID" value="NZ_JANHOH010000003.1"/>
</dbReference>
<keyword evidence="2" id="KW-0964">Secreted</keyword>
<reference evidence="4 5" key="1">
    <citation type="submission" date="2022-07" db="EMBL/GenBank/DDBJ databases">
        <title>Mucilaginibacter sp. JC4.</title>
        <authorList>
            <person name="Le V."/>
            <person name="Ko S.-R."/>
            <person name="Ahn C.-Y."/>
            <person name="Oh H.-M."/>
        </authorList>
    </citation>
    <scope>NUCLEOTIDE SEQUENCE [LARGE SCALE GENOMIC DNA]</scope>
    <source>
        <strain evidence="4 5">JC4</strain>
    </source>
</reference>
<dbReference type="Gene3D" id="2.120.10.30">
    <property type="entry name" value="TolB, C-terminal domain"/>
    <property type="match status" value="1"/>
</dbReference>
<evidence type="ECO:0000313" key="5">
    <source>
        <dbReference type="Proteomes" id="UP001204376"/>
    </source>
</evidence>
<evidence type="ECO:0000256" key="3">
    <source>
        <dbReference type="SAM" id="SignalP"/>
    </source>
</evidence>
<sequence length="361" mass="40496">MKKIFTTISIMAIAYVSMAQQLIEVASFGKNQPIGVAVAPRSNRLFVSFPRTDPYLYGLTEIVNGQRVPFPDADWNKVDTAQSETHFMSVQDLYADYQNNLWVLDSYPAGWAAVIGDGKKKEGKFKLLKISLDDNKVQRIYTFDDLPKDKIALNDMCIDNSRQLAYMSDPGQHAIVVLDLQSGKSRVVLKDDKSTVAEPGLKLHLDGKDVINNDGTPFVSNVNGIALTSDNRWFYFRAINQTKLYRIATEHLANVTLTDADLSTKVQMVAETGICHGMIADTRGNVYLSDSPDHAIQYVTTNGKVHFLVKDARLSWPDSFGIGNDGYLYVSASQMNRLPRYNNGESKVEYPYRVYKVKLPK</sequence>
<keyword evidence="3" id="KW-0732">Signal</keyword>